<dbReference type="PANTHER" id="PTHR14795">
    <property type="entry name" value="HELICASE RELATED"/>
    <property type="match status" value="1"/>
</dbReference>
<dbReference type="InterPro" id="IPR056229">
    <property type="entry name" value="Ig_TMM62"/>
</dbReference>
<reference evidence="4" key="1">
    <citation type="submission" date="2022-08" db="EMBL/GenBank/DDBJ databases">
        <title>Novel sulfate-reducing endosymbionts in the free-living metamonad Anaeramoeba.</title>
        <authorList>
            <person name="Jerlstrom-Hultqvist J."/>
            <person name="Cepicka I."/>
            <person name="Gallot-Lavallee L."/>
            <person name="Salas-Leiva D."/>
            <person name="Curtis B.A."/>
            <person name="Zahonova K."/>
            <person name="Pipaliya S."/>
            <person name="Dacks J."/>
            <person name="Roger A.J."/>
        </authorList>
    </citation>
    <scope>NUCLEOTIDE SEQUENCE</scope>
    <source>
        <strain evidence="4">Schooner1</strain>
    </source>
</reference>
<keyword evidence="4" id="KW-0378">Hydrolase</keyword>
<evidence type="ECO:0000313" key="4">
    <source>
        <dbReference type="EMBL" id="KAJ6255039.1"/>
    </source>
</evidence>
<feature type="region of interest" description="Disordered" evidence="1">
    <location>
        <begin position="279"/>
        <end position="302"/>
    </location>
</feature>
<feature type="transmembrane region" description="Helical" evidence="2">
    <location>
        <begin position="503"/>
        <end position="527"/>
    </location>
</feature>
<evidence type="ECO:0000313" key="5">
    <source>
        <dbReference type="Proteomes" id="UP001150062"/>
    </source>
</evidence>
<dbReference type="InterPro" id="IPR029052">
    <property type="entry name" value="Metallo-depent_PP-like"/>
</dbReference>
<keyword evidence="2" id="KW-1133">Transmembrane helix</keyword>
<feature type="compositionally biased region" description="Basic residues" evidence="1">
    <location>
        <begin position="739"/>
        <end position="754"/>
    </location>
</feature>
<dbReference type="PANTHER" id="PTHR14795:SF0">
    <property type="entry name" value="TRANSMEMBRANE PROTEIN 62"/>
    <property type="match status" value="1"/>
</dbReference>
<protein>
    <submittedName>
        <fullName evidence="4">Helicase related</fullName>
    </submittedName>
</protein>
<keyword evidence="4" id="KW-0347">Helicase</keyword>
<keyword evidence="4" id="KW-0547">Nucleotide-binding</keyword>
<keyword evidence="5" id="KW-1185">Reference proteome</keyword>
<feature type="transmembrane region" description="Helical" evidence="2">
    <location>
        <begin position="623"/>
        <end position="645"/>
    </location>
</feature>
<proteinExistence type="predicted"/>
<feature type="transmembrane region" description="Helical" evidence="2">
    <location>
        <begin position="666"/>
        <end position="685"/>
    </location>
</feature>
<feature type="domain" description="TMEM62 Ig-like" evidence="3">
    <location>
        <begin position="372"/>
        <end position="477"/>
    </location>
</feature>
<feature type="transmembrane region" description="Helical" evidence="2">
    <location>
        <begin position="12"/>
        <end position="32"/>
    </location>
</feature>
<dbReference type="Pfam" id="PF24384">
    <property type="entry name" value="Ig_TMM62"/>
    <property type="match status" value="1"/>
</dbReference>
<organism evidence="4 5">
    <name type="scientific">Anaeramoeba flamelloides</name>
    <dbReference type="NCBI Taxonomy" id="1746091"/>
    <lineage>
        <taxon>Eukaryota</taxon>
        <taxon>Metamonada</taxon>
        <taxon>Anaeramoebidae</taxon>
        <taxon>Anaeramoeba</taxon>
    </lineage>
</organism>
<comment type="caution">
    <text evidence="4">The sequence shown here is derived from an EMBL/GenBank/DDBJ whole genome shotgun (WGS) entry which is preliminary data.</text>
</comment>
<dbReference type="SUPFAM" id="SSF56300">
    <property type="entry name" value="Metallo-dependent phosphatases"/>
    <property type="match status" value="1"/>
</dbReference>
<dbReference type="Proteomes" id="UP001150062">
    <property type="component" value="Unassembled WGS sequence"/>
</dbReference>
<dbReference type="GO" id="GO:0004386">
    <property type="term" value="F:helicase activity"/>
    <property type="evidence" value="ECO:0007669"/>
    <property type="project" value="UniProtKB-KW"/>
</dbReference>
<evidence type="ECO:0000256" key="2">
    <source>
        <dbReference type="SAM" id="Phobius"/>
    </source>
</evidence>
<feature type="transmembrane region" description="Helical" evidence="2">
    <location>
        <begin position="691"/>
        <end position="716"/>
    </location>
</feature>
<keyword evidence="2" id="KW-0812">Transmembrane</keyword>
<gene>
    <name evidence="4" type="ORF">M0813_11825</name>
</gene>
<evidence type="ECO:0000256" key="1">
    <source>
        <dbReference type="SAM" id="MobiDB-lite"/>
    </source>
</evidence>
<sequence>MKFKLDLLWNTLENCFLPLLFIITLILTYLLVGLSATETLSIKSSSPRYSANNVNEEFNNTCDQMLLFLQISGTSISSDYDNKNNENFETFLSAIIPFLQPDFVIHSGDIIEQVKESNSQDFKEKRKKAWQNYSNLLDKYRYNFNNHGDLTNAWYDLRGDQDASGILIKESESNYYYTHSPQQNYPLIKSRSPVVYFNIEKHFGNYLFVFVDFATYPTANYPNSYFGEITPQILNSVDYCLNELPIANQTFLIGHYPIYLLKRISEIGDRGRTMKGILTDRKRSINNNENENENENENGNEKKRNIPLVYLNGHTNSNNMYSHLFKTSDEIPNSLLELSLPHFSKTKTFRILTIDNDLFTFVDYSLQDYNDDKPMIMITNPPDSRFLTGNMPLFKMKYSTEVHVVIYSPKYNITSVECRINDILINNNMQFEKVNNIPIYKTNWEPKDYYNSKSNEITIRVNLNNKQSYSQKNTFSLSIQQGSIGNSFDQIMQRQNLPRVIQILFIFLLFLIHILPIELSFLISYSLKVFSKKTYKKIEKMGKQLLSKQENSFKLAMKTHLFIIFWKPSTMRNHSKILLSISLLLLIASPLYICPLFSDHYGVGFFWGISDIKNKYRYKMNCFNLLFTMFFLIFIFLPSIIIILLKKIQDHCHNEVKNSIYYKKPLFYLCCLILAPSIILLNYYLKKFYHTSGLLLSFSLFYNILLLLCIILDSIFPGRLMIGIRKLVNFGKMKIKERKRRKKKKKCTKDKKYHYKEQTQSQSNDEKFISLESSQTNLEIEPLKNYDIDKGINSETPDEIEKN</sequence>
<accession>A0ABQ8ZDV1</accession>
<keyword evidence="4" id="KW-0067">ATP-binding</keyword>
<dbReference type="EMBL" id="JAOAOG010000015">
    <property type="protein sequence ID" value="KAJ6255039.1"/>
    <property type="molecule type" value="Genomic_DNA"/>
</dbReference>
<name>A0ABQ8ZDV1_9EUKA</name>
<feature type="transmembrane region" description="Helical" evidence="2">
    <location>
        <begin position="577"/>
        <end position="598"/>
    </location>
</feature>
<evidence type="ECO:0000259" key="3">
    <source>
        <dbReference type="Pfam" id="PF24384"/>
    </source>
</evidence>
<feature type="region of interest" description="Disordered" evidence="1">
    <location>
        <begin position="739"/>
        <end position="767"/>
    </location>
</feature>
<keyword evidence="2" id="KW-0472">Membrane</keyword>